<dbReference type="PANTHER" id="PTHR36339">
    <property type="entry name" value="F23A5.5"/>
    <property type="match status" value="1"/>
</dbReference>
<keyword evidence="2" id="KW-0472">Membrane</keyword>
<feature type="region of interest" description="Disordered" evidence="1">
    <location>
        <begin position="142"/>
        <end position="165"/>
    </location>
</feature>
<dbReference type="AlphaFoldDB" id="A0A843VUC4"/>
<feature type="compositionally biased region" description="Basic and acidic residues" evidence="1">
    <location>
        <begin position="229"/>
        <end position="243"/>
    </location>
</feature>
<keyword evidence="2" id="KW-1133">Transmembrane helix</keyword>
<gene>
    <name evidence="3" type="ORF">Taro_035414</name>
</gene>
<organism evidence="3 4">
    <name type="scientific">Colocasia esculenta</name>
    <name type="common">Wild taro</name>
    <name type="synonym">Arum esculentum</name>
    <dbReference type="NCBI Taxonomy" id="4460"/>
    <lineage>
        <taxon>Eukaryota</taxon>
        <taxon>Viridiplantae</taxon>
        <taxon>Streptophyta</taxon>
        <taxon>Embryophyta</taxon>
        <taxon>Tracheophyta</taxon>
        <taxon>Spermatophyta</taxon>
        <taxon>Magnoliopsida</taxon>
        <taxon>Liliopsida</taxon>
        <taxon>Araceae</taxon>
        <taxon>Aroideae</taxon>
        <taxon>Colocasieae</taxon>
        <taxon>Colocasia</taxon>
    </lineage>
</organism>
<feature type="region of interest" description="Disordered" evidence="1">
    <location>
        <begin position="192"/>
        <end position="262"/>
    </location>
</feature>
<keyword evidence="2" id="KW-0812">Transmembrane</keyword>
<evidence type="ECO:0000313" key="3">
    <source>
        <dbReference type="EMBL" id="MQM02643.1"/>
    </source>
</evidence>
<name>A0A843VUC4_COLES</name>
<protein>
    <submittedName>
        <fullName evidence="3">Uncharacterized protein</fullName>
    </submittedName>
</protein>
<dbReference type="OrthoDB" id="2021107at2759"/>
<evidence type="ECO:0000256" key="2">
    <source>
        <dbReference type="SAM" id="Phobius"/>
    </source>
</evidence>
<reference evidence="3" key="1">
    <citation type="submission" date="2017-07" db="EMBL/GenBank/DDBJ databases">
        <title>Taro Niue Genome Assembly and Annotation.</title>
        <authorList>
            <person name="Atibalentja N."/>
            <person name="Keating K."/>
            <person name="Fields C.J."/>
        </authorList>
    </citation>
    <scope>NUCLEOTIDE SEQUENCE</scope>
    <source>
        <strain evidence="3">Niue_2</strain>
        <tissue evidence="3">Leaf</tissue>
    </source>
</reference>
<dbReference type="PANTHER" id="PTHR36339:SF2">
    <property type="entry name" value="F23A5.5"/>
    <property type="match status" value="1"/>
</dbReference>
<keyword evidence="4" id="KW-1185">Reference proteome</keyword>
<dbReference type="Proteomes" id="UP000652761">
    <property type="component" value="Unassembled WGS sequence"/>
</dbReference>
<accession>A0A843VUC4</accession>
<evidence type="ECO:0000256" key="1">
    <source>
        <dbReference type="SAM" id="MobiDB-lite"/>
    </source>
</evidence>
<feature type="region of interest" description="Disordered" evidence="1">
    <location>
        <begin position="35"/>
        <end position="55"/>
    </location>
</feature>
<proteinExistence type="predicted"/>
<dbReference type="EMBL" id="NMUH01002892">
    <property type="protein sequence ID" value="MQM02643.1"/>
    <property type="molecule type" value="Genomic_DNA"/>
</dbReference>
<comment type="caution">
    <text evidence="3">The sequence shown here is derived from an EMBL/GenBank/DDBJ whole genome shotgun (WGS) entry which is preliminary data.</text>
</comment>
<evidence type="ECO:0000313" key="4">
    <source>
        <dbReference type="Proteomes" id="UP000652761"/>
    </source>
</evidence>
<sequence>MIRRYANLPCWRRRRWVEAGTARRRDGRGLCSSLGGKSNKALEPAPTAASSEEGGMTRAEAYRRIHDLDFMTAARILFTAPPEKKKFGLVHWHSRFVVFLNRLDFHLVQLFFACLPSLAVYLVAQYARYEIRRMEAEVELKKKAEEDEKAKQAEEEAKSKAKEMEIMGVEPDPELVKVKVRLEALEEAVKEIADETKKISHGNLMKGQKNEKKEPGPVAGRDSSSQDKSNAKELARSPAKEMGDGSSPAPHVSPENLKRPKG</sequence>
<feature type="transmembrane region" description="Helical" evidence="2">
    <location>
        <begin position="105"/>
        <end position="124"/>
    </location>
</feature>